<feature type="domain" description="AB hydrolase-1" evidence="1">
    <location>
        <begin position="60"/>
        <end position="177"/>
    </location>
</feature>
<dbReference type="SUPFAM" id="SSF53474">
    <property type="entry name" value="alpha/beta-Hydrolases"/>
    <property type="match status" value="1"/>
</dbReference>
<dbReference type="PANTHER" id="PTHR12277:SF81">
    <property type="entry name" value="PROTEIN ABHD13"/>
    <property type="match status" value="1"/>
</dbReference>
<dbReference type="HOGENOM" id="CLU_029375_2_0_1"/>
<protein>
    <submittedName>
        <fullName evidence="2">Related to protein involved in cell growth</fullName>
    </submittedName>
</protein>
<dbReference type="EMBL" id="CAFZ01000005">
    <property type="protein sequence ID" value="CCA66718.1"/>
    <property type="molecule type" value="Genomic_DNA"/>
</dbReference>
<dbReference type="OMA" id="TPERYHI"/>
<keyword evidence="3" id="KW-1185">Reference proteome</keyword>
<reference evidence="2 3" key="1">
    <citation type="journal article" date="2011" name="PLoS Pathog.">
        <title>Endophytic Life Strategies Decoded by Genome and Transcriptome Analyses of the Mutualistic Root Symbiont Piriformospora indica.</title>
        <authorList>
            <person name="Zuccaro A."/>
            <person name="Lahrmann U."/>
            <person name="Guldener U."/>
            <person name="Langen G."/>
            <person name="Pfiffi S."/>
            <person name="Biedenkopf D."/>
            <person name="Wong P."/>
            <person name="Samans B."/>
            <person name="Grimm C."/>
            <person name="Basiewicz M."/>
            <person name="Murat C."/>
            <person name="Martin F."/>
            <person name="Kogel K.H."/>
        </authorList>
    </citation>
    <scope>NUCLEOTIDE SEQUENCE [LARGE SCALE GENOMIC DNA]</scope>
    <source>
        <strain evidence="2 3">DSM 11827</strain>
    </source>
</reference>
<sequence length="284" mass="32038">MSEAVETPERYHIPFEHIELITKDNVTLKSFLFIQKRRLEDATDIRTTATTDTEFAARRPTVIVFHGNAESYADGVVFARVLYLRLRCNVALASYRGYGDCTGVPSEHGIQIDSQTILDYVCNHDILGPTPKILYGLSLGGAVAIDLASRNPETIHGVAIENTFLSLPKMLPVLMPALKSFKWLVKDKWRSEVNITKIPSTTPMLFLSGAKDEIVPPAHMQQLYDIAISDFPDADDPKAAVRVGSRRKFARFENGRHNDTWTQPEYRKALREFIDTVVVAFREK</sequence>
<dbReference type="Proteomes" id="UP000007148">
    <property type="component" value="Unassembled WGS sequence"/>
</dbReference>
<evidence type="ECO:0000313" key="2">
    <source>
        <dbReference type="EMBL" id="CCA66718.1"/>
    </source>
</evidence>
<accession>G4T607</accession>
<organism evidence="2 3">
    <name type="scientific">Serendipita indica (strain DSM 11827)</name>
    <name type="common">Root endophyte fungus</name>
    <name type="synonym">Piriformospora indica</name>
    <dbReference type="NCBI Taxonomy" id="1109443"/>
    <lineage>
        <taxon>Eukaryota</taxon>
        <taxon>Fungi</taxon>
        <taxon>Dikarya</taxon>
        <taxon>Basidiomycota</taxon>
        <taxon>Agaricomycotina</taxon>
        <taxon>Agaricomycetes</taxon>
        <taxon>Sebacinales</taxon>
        <taxon>Serendipitaceae</taxon>
        <taxon>Serendipita</taxon>
    </lineage>
</organism>
<evidence type="ECO:0000313" key="3">
    <source>
        <dbReference type="Proteomes" id="UP000007148"/>
    </source>
</evidence>
<dbReference type="GO" id="GO:0016020">
    <property type="term" value="C:membrane"/>
    <property type="evidence" value="ECO:0007669"/>
    <property type="project" value="TreeGrafter"/>
</dbReference>
<dbReference type="InParanoid" id="G4T607"/>
<name>G4T607_SERID</name>
<dbReference type="PANTHER" id="PTHR12277">
    <property type="entry name" value="ALPHA/BETA HYDROLASE DOMAIN-CONTAINING PROTEIN"/>
    <property type="match status" value="1"/>
</dbReference>
<dbReference type="Pfam" id="PF00561">
    <property type="entry name" value="Abhydrolase_1"/>
    <property type="match status" value="1"/>
</dbReference>
<evidence type="ECO:0000259" key="1">
    <source>
        <dbReference type="Pfam" id="PF00561"/>
    </source>
</evidence>
<dbReference type="GO" id="GO:0008474">
    <property type="term" value="F:palmitoyl-(protein) hydrolase activity"/>
    <property type="evidence" value="ECO:0007669"/>
    <property type="project" value="TreeGrafter"/>
</dbReference>
<proteinExistence type="predicted"/>
<comment type="caution">
    <text evidence="2">The sequence shown here is derived from an EMBL/GenBank/DDBJ whole genome shotgun (WGS) entry which is preliminary data.</text>
</comment>
<gene>
    <name evidence="2" type="ORF">PIIN_00399</name>
</gene>
<dbReference type="AlphaFoldDB" id="G4T607"/>
<dbReference type="eggNOG" id="KOG4391">
    <property type="taxonomic scope" value="Eukaryota"/>
</dbReference>
<dbReference type="Gene3D" id="3.40.50.1820">
    <property type="entry name" value="alpha/beta hydrolase"/>
    <property type="match status" value="1"/>
</dbReference>
<dbReference type="OrthoDB" id="10249433at2759"/>
<dbReference type="InterPro" id="IPR029058">
    <property type="entry name" value="AB_hydrolase_fold"/>
</dbReference>
<dbReference type="InterPro" id="IPR000073">
    <property type="entry name" value="AB_hydrolase_1"/>
</dbReference>
<dbReference type="STRING" id="1109443.G4T607"/>